<dbReference type="AlphaFoldDB" id="F8NXV6"/>
<dbReference type="EMBL" id="GL945434">
    <property type="protein sequence ID" value="EGO24772.1"/>
    <property type="molecule type" value="Genomic_DNA"/>
</dbReference>
<reference evidence="1" key="1">
    <citation type="submission" date="2011-04" db="EMBL/GenBank/DDBJ databases">
        <title>Evolution of plant cell wall degrading machinery underlies the functional diversity of forest fungi.</title>
        <authorList>
            <consortium name="US DOE Joint Genome Institute (JGI-PGF)"/>
            <person name="Eastwood D.C."/>
            <person name="Floudas D."/>
            <person name="Binder M."/>
            <person name="Majcherczyk A."/>
            <person name="Schneider P."/>
            <person name="Aerts A."/>
            <person name="Asiegbu F.O."/>
            <person name="Baker S.E."/>
            <person name="Barry K."/>
            <person name="Bendiksby M."/>
            <person name="Blumentritt M."/>
            <person name="Coutinho P.M."/>
            <person name="Cullen D."/>
            <person name="Cullen D."/>
            <person name="Gathman A."/>
            <person name="Goodell B."/>
            <person name="Henrissat B."/>
            <person name="Ihrmark K."/>
            <person name="Kauserud H."/>
            <person name="Kohler A."/>
            <person name="LaButti K."/>
            <person name="Lapidus A."/>
            <person name="Lavin J.L."/>
            <person name="Lee Y.-H."/>
            <person name="Lindquist E."/>
            <person name="Lilly W."/>
            <person name="Lucas S."/>
            <person name="Morin E."/>
            <person name="Murat C."/>
            <person name="Oguiza J.A."/>
            <person name="Park J."/>
            <person name="Pisabarro A.G."/>
            <person name="Riley R."/>
            <person name="Rosling A."/>
            <person name="Salamov A."/>
            <person name="Schmidt O."/>
            <person name="Schmutz J."/>
            <person name="Skrede I."/>
            <person name="Stenlid J."/>
            <person name="Wiebenga A."/>
            <person name="Xie X."/>
            <person name="Kues U."/>
            <person name="Hibbett D.S."/>
            <person name="Hoffmeister D."/>
            <person name="Hogberg N."/>
            <person name="Martin F."/>
            <person name="Grigoriev I.V."/>
            <person name="Watkinson S.C."/>
        </authorList>
    </citation>
    <scope>NUCLEOTIDE SEQUENCE</scope>
    <source>
        <strain evidence="1">S7.9</strain>
    </source>
</reference>
<sequence length="358" mass="39735">MNTSYIAAEMPSFNDGGYFLETDLEANLDHSVMQGFTRNRTSAVLPWYERLSWVWNVVPLAFHVSDPSQSQVPYFSSASHPWNLVSPQDFLPSKSASGMSTSTLTSSVIYPPAYAESSLSSSYTPQADSRSMSVQAEQPQLNMPDHLVSKVLNTSRGYLLFILILKDLHPNKDSAIKFAATALTMAAQAHLYTKAGLVPGACKPPSQSFHSADFAEGYHINKIHLTKDSVMSQRRKYMRNLIKGLMEPGISGRIAKNDGSKPFSYLAFVDKKPPTPDIILTRVLMLLRNEEFLGLGSPGLLSLMVKLFSPRKGRPRETMKNCSHPYNAFIGDMLQPNTVVSVAVFARYILMRRSNDGN</sequence>
<protein>
    <submittedName>
        <fullName evidence="1">Uncharacterized protein</fullName>
    </submittedName>
</protein>
<dbReference type="Proteomes" id="UP000008064">
    <property type="component" value="Unassembled WGS sequence"/>
</dbReference>
<gene>
    <name evidence="1" type="ORF">SERLADRAFT_438377</name>
</gene>
<proteinExistence type="predicted"/>
<accession>F8NXV6</accession>
<dbReference type="HOGENOM" id="CLU_774248_0_0_1"/>
<dbReference type="KEGG" id="sla:SERLADRAFT_438377"/>
<evidence type="ECO:0000313" key="1">
    <source>
        <dbReference type="EMBL" id="EGO24772.1"/>
    </source>
</evidence>
<name>F8NXV6_SERL9</name>
<dbReference type="GeneID" id="18815011"/>
<dbReference type="RefSeq" id="XP_007318791.1">
    <property type="nucleotide sequence ID" value="XM_007318729.1"/>
</dbReference>
<organism>
    <name type="scientific">Serpula lacrymans var. lacrymans (strain S7.9)</name>
    <name type="common">Dry rot fungus</name>
    <dbReference type="NCBI Taxonomy" id="578457"/>
    <lineage>
        <taxon>Eukaryota</taxon>
        <taxon>Fungi</taxon>
        <taxon>Dikarya</taxon>
        <taxon>Basidiomycota</taxon>
        <taxon>Agaricomycotina</taxon>
        <taxon>Agaricomycetes</taxon>
        <taxon>Agaricomycetidae</taxon>
        <taxon>Boletales</taxon>
        <taxon>Coniophorineae</taxon>
        <taxon>Serpulaceae</taxon>
        <taxon>Serpula</taxon>
    </lineage>
</organism>